<organism evidence="2 3">
    <name type="scientific">Phytophthora kernoviae 00238/432</name>
    <dbReference type="NCBI Taxonomy" id="1284355"/>
    <lineage>
        <taxon>Eukaryota</taxon>
        <taxon>Sar</taxon>
        <taxon>Stramenopiles</taxon>
        <taxon>Oomycota</taxon>
        <taxon>Peronosporomycetes</taxon>
        <taxon>Peronosporales</taxon>
        <taxon>Peronosporaceae</taxon>
        <taxon>Phytophthora</taxon>
    </lineage>
</organism>
<evidence type="ECO:0000256" key="1">
    <source>
        <dbReference type="SAM" id="MobiDB-lite"/>
    </source>
</evidence>
<protein>
    <submittedName>
        <fullName evidence="2">Uncharacterized protein</fullName>
    </submittedName>
</protein>
<dbReference type="AlphaFoldDB" id="A0A8J4S435"/>
<sequence length="550" mass="61582">MEDNGTTEIDLRLKAMAPLPTPVEAKACTRMWIPAARLTAEHHIDEILRSLASDTQPEIWRHARPHLRDFVRIPHQGIAFLCTSDTALHNLGGIQLKICDTPVTIRKYSLYDKLYFVDLLRLPNDVPDQRIYEWFAEREARPVLITPTYVHGLLQSRGRTIYFGEVGCPKGLFDSDGNPLREIYFVEDDKPCFVQHRLRKYNRAKPPSLRQPPRRVSTISADASMEGDDASMGEGESAPVLPTTLDSERDSPPSASATPVARPRERKMILGSVSAEQDPEWKLVQHAQYGILNRSGKFLEPAGATPCELSEDAKDPTALVYSMPLLANYYDVLTAEAYDESTPPDVDIAAAQDDDAISGFTSDTPLLPLAAVRSLKEARTMPVKAEQLSASELQEIIQEYIERDVLNYTSHEDVLAAIQVQPSYFRRIFWLPDDCQRQMFLSHAVYRAVCAEPTAAGESTDFLSRLRARYGDAAAANPAGLFDRMFKEESRRAALNCAISDLFLMIFSPGIYVDPVKVDVLLPMTMPPKRLRNTPFLLWGDVNLLLASCS</sequence>
<reference evidence="2" key="2">
    <citation type="submission" date="2020-02" db="EMBL/GenBank/DDBJ databases">
        <authorList>
            <person name="Studholme D.J."/>
        </authorList>
    </citation>
    <scope>NUCLEOTIDE SEQUENCE</scope>
    <source>
        <strain evidence="2">00238/432</strain>
    </source>
</reference>
<dbReference type="Proteomes" id="UP000702964">
    <property type="component" value="Unassembled WGS sequence"/>
</dbReference>
<feature type="region of interest" description="Disordered" evidence="1">
    <location>
        <begin position="224"/>
        <end position="261"/>
    </location>
</feature>
<evidence type="ECO:0000313" key="2">
    <source>
        <dbReference type="EMBL" id="KAF4315465.1"/>
    </source>
</evidence>
<comment type="caution">
    <text evidence="2">The sequence shown here is derived from an EMBL/GenBank/DDBJ whole genome shotgun (WGS) entry which is preliminary data.</text>
</comment>
<name>A0A8J4S435_9STRA</name>
<dbReference type="EMBL" id="AOFI03000821">
    <property type="protein sequence ID" value="KAF4315465.1"/>
    <property type="molecule type" value="Genomic_DNA"/>
</dbReference>
<evidence type="ECO:0000313" key="3">
    <source>
        <dbReference type="Proteomes" id="UP000702964"/>
    </source>
</evidence>
<proteinExistence type="predicted"/>
<accession>A0A8J4S435</accession>
<reference evidence="2" key="1">
    <citation type="journal article" date="2015" name="Genom Data">
        <title>Draft genome sequences of Phytophthora kernoviae and Phytophthora ramorum lineage EU2 from Scotland.</title>
        <authorList>
            <person name="Sambles C."/>
            <person name="Schlenzig A."/>
            <person name="O'Neill P."/>
            <person name="Grant M."/>
            <person name="Studholme D.J."/>
        </authorList>
    </citation>
    <scope>NUCLEOTIDE SEQUENCE</scope>
    <source>
        <strain evidence="2">00238/432</strain>
    </source>
</reference>
<gene>
    <name evidence="2" type="ORF">G195_011014</name>
</gene>